<reference evidence="2 3" key="1">
    <citation type="submission" date="2020-07" db="EMBL/GenBank/DDBJ databases">
        <title>Chryseobacterium sp.cx-624.</title>
        <authorList>
            <person name="Yang C."/>
        </authorList>
    </citation>
    <scope>NUCLEOTIDE SEQUENCE [LARGE SCALE GENOMIC DNA]</scope>
    <source>
        <strain evidence="3">cx-624</strain>
        <strain evidence="2">Cx-624</strain>
    </source>
</reference>
<dbReference type="Proteomes" id="UP000539710">
    <property type="component" value="Unassembled WGS sequence"/>
</dbReference>
<evidence type="ECO:0000313" key="4">
    <source>
        <dbReference type="Proteomes" id="UP000539710"/>
    </source>
</evidence>
<accession>A0A7D7QY32</accession>
<gene>
    <name evidence="2" type="ORF">H1R16_00165</name>
    <name evidence="1" type="ORF">H2507_03110</name>
</gene>
<organism evidence="2 3">
    <name type="scientific">Marnyiella aurantia</name>
    <dbReference type="NCBI Taxonomy" id="2758037"/>
    <lineage>
        <taxon>Bacteria</taxon>
        <taxon>Pseudomonadati</taxon>
        <taxon>Bacteroidota</taxon>
        <taxon>Flavobacteriia</taxon>
        <taxon>Flavobacteriales</taxon>
        <taxon>Weeksellaceae</taxon>
        <taxon>Marnyiella</taxon>
    </lineage>
</organism>
<evidence type="ECO:0008006" key="5">
    <source>
        <dbReference type="Google" id="ProtNLM"/>
    </source>
</evidence>
<dbReference type="EMBL" id="JACEUX010000001">
    <property type="protein sequence ID" value="MBA5246150.1"/>
    <property type="molecule type" value="Genomic_DNA"/>
</dbReference>
<proteinExistence type="predicted"/>
<evidence type="ECO:0000313" key="1">
    <source>
        <dbReference type="EMBL" id="MBA5246150.1"/>
    </source>
</evidence>
<dbReference type="RefSeq" id="WP_181886247.1">
    <property type="nucleotide sequence ID" value="NZ_CP059472.1"/>
</dbReference>
<reference evidence="4" key="2">
    <citation type="submission" date="2020-07" db="EMBL/GenBank/DDBJ databases">
        <title>Flavobacterium sp. xlx-214.</title>
        <authorList>
            <person name="Yang C."/>
        </authorList>
    </citation>
    <scope>NUCLEOTIDE SEQUENCE [LARGE SCALE GENOMIC DNA]</scope>
    <source>
        <strain evidence="4">CX-624</strain>
    </source>
</reference>
<sequence>MKKLIVPVLIAAAAVATSCAQNKEKREEFKEDHYKNEMVNDLGDSAVAAGDSAGVRTDSSVVR</sequence>
<evidence type="ECO:0000313" key="3">
    <source>
        <dbReference type="Proteomes" id="UP000515349"/>
    </source>
</evidence>
<dbReference type="Proteomes" id="UP000515349">
    <property type="component" value="Chromosome"/>
</dbReference>
<dbReference type="PROSITE" id="PS51257">
    <property type="entry name" value="PROKAR_LIPOPROTEIN"/>
    <property type="match status" value="1"/>
</dbReference>
<name>A0A7D7QY32_9FLAO</name>
<dbReference type="EMBL" id="CP059472">
    <property type="protein sequence ID" value="QMS98466.1"/>
    <property type="molecule type" value="Genomic_DNA"/>
</dbReference>
<dbReference type="KEGG" id="cbau:H1R16_00165"/>
<reference evidence="1" key="3">
    <citation type="submission" date="2020-07" db="EMBL/GenBank/DDBJ databases">
        <authorList>
            <person name="Yang C."/>
        </authorList>
    </citation>
    <scope>NUCLEOTIDE SEQUENCE</scope>
    <source>
        <strain evidence="1">Cx-624</strain>
    </source>
</reference>
<protein>
    <recommendedName>
        <fullName evidence="5">Lipoprotein</fullName>
    </recommendedName>
</protein>
<evidence type="ECO:0000313" key="2">
    <source>
        <dbReference type="EMBL" id="QMS98466.1"/>
    </source>
</evidence>
<dbReference type="AlphaFoldDB" id="A0A7D7QY32"/>
<keyword evidence="4" id="KW-1185">Reference proteome</keyword>